<dbReference type="Proteomes" id="UP000663570">
    <property type="component" value="Chromosome"/>
</dbReference>
<name>A0ABX7MBC7_9RHOO</name>
<keyword evidence="2" id="KW-1185">Reference proteome</keyword>
<accession>A0ABX7MBC7</accession>
<evidence type="ECO:0000313" key="2">
    <source>
        <dbReference type="Proteomes" id="UP000663570"/>
    </source>
</evidence>
<dbReference type="EMBL" id="CP071060">
    <property type="protein sequence ID" value="QSI78181.1"/>
    <property type="molecule type" value="Genomic_DNA"/>
</dbReference>
<proteinExistence type="predicted"/>
<organism evidence="1 2">
    <name type="scientific">Niveibacterium microcysteis</name>
    <dbReference type="NCBI Taxonomy" id="2811415"/>
    <lineage>
        <taxon>Bacteria</taxon>
        <taxon>Pseudomonadati</taxon>
        <taxon>Pseudomonadota</taxon>
        <taxon>Betaproteobacteria</taxon>
        <taxon>Rhodocyclales</taxon>
        <taxon>Rhodocyclaceae</taxon>
        <taxon>Niveibacterium</taxon>
    </lineage>
</organism>
<protein>
    <submittedName>
        <fullName evidence="1">Uncharacterized protein</fullName>
    </submittedName>
</protein>
<reference evidence="1 2" key="1">
    <citation type="submission" date="2021-02" db="EMBL/GenBank/DDBJ databases">
        <title>Niveibacterium changnyeongensis HC41.</title>
        <authorList>
            <person name="Kang M."/>
        </authorList>
    </citation>
    <scope>NUCLEOTIDE SEQUENCE [LARGE SCALE GENOMIC DNA]</scope>
    <source>
        <strain evidence="1 2">HC41</strain>
    </source>
</reference>
<dbReference type="RefSeq" id="WP_206255488.1">
    <property type="nucleotide sequence ID" value="NZ_CP071060.1"/>
</dbReference>
<gene>
    <name evidence="1" type="ORF">JY500_05965</name>
</gene>
<sequence length="127" mass="13579">MSPSNATDRLRNTGCRRRPWLAAILLPWLAGCACFSGVSEAESIPLRTGKIVAVGLLAELHPTRPDRCAWPGSELHQQLGYVVMYRSQVGYRTRVVALNGEQRVSVGDAVGVDASTCDAVAVSNAAL</sequence>
<evidence type="ECO:0000313" key="1">
    <source>
        <dbReference type="EMBL" id="QSI78181.1"/>
    </source>
</evidence>